<accession>A0A915I099</accession>
<protein>
    <submittedName>
        <fullName evidence="2">Uncharacterized protein</fullName>
    </submittedName>
</protein>
<organism evidence="1 2">
    <name type="scientific">Romanomermis culicivorax</name>
    <name type="common">Nematode worm</name>
    <dbReference type="NCBI Taxonomy" id="13658"/>
    <lineage>
        <taxon>Eukaryota</taxon>
        <taxon>Metazoa</taxon>
        <taxon>Ecdysozoa</taxon>
        <taxon>Nematoda</taxon>
        <taxon>Enoplea</taxon>
        <taxon>Dorylaimia</taxon>
        <taxon>Mermithida</taxon>
        <taxon>Mermithoidea</taxon>
        <taxon>Mermithidae</taxon>
        <taxon>Romanomermis</taxon>
    </lineage>
</organism>
<dbReference type="Proteomes" id="UP000887565">
    <property type="component" value="Unplaced"/>
</dbReference>
<evidence type="ECO:0000313" key="1">
    <source>
        <dbReference type="Proteomes" id="UP000887565"/>
    </source>
</evidence>
<reference evidence="2" key="1">
    <citation type="submission" date="2022-11" db="UniProtKB">
        <authorList>
            <consortium name="WormBaseParasite"/>
        </authorList>
    </citation>
    <scope>IDENTIFICATION</scope>
</reference>
<dbReference type="WBParaSite" id="nRc.2.0.1.t06927-RA">
    <property type="protein sequence ID" value="nRc.2.0.1.t06927-RA"/>
    <property type="gene ID" value="nRc.2.0.1.g06927"/>
</dbReference>
<dbReference type="AlphaFoldDB" id="A0A915I099"/>
<keyword evidence="1" id="KW-1185">Reference proteome</keyword>
<evidence type="ECO:0000313" key="2">
    <source>
        <dbReference type="WBParaSite" id="nRc.2.0.1.t06927-RA"/>
    </source>
</evidence>
<name>A0A915I099_ROMCU</name>
<proteinExistence type="predicted"/>
<sequence length="140" mass="15094">MSSPAYSPDFLPPTSLDQNLALTNECGAAQMQAMPLFDQRPHNGGMTTAAPPPTLMTMYPSYYLGGLPTPYFTPQYIVPTVIRTSATPQASSSHHMSAATSAAPLIYAPGHQHQPYFFCAPNVSGQSYGSKMAPHMRHYG</sequence>